<accession>A0A343TGH9</accession>
<evidence type="ECO:0000313" key="2">
    <source>
        <dbReference type="Proteomes" id="UP000263012"/>
    </source>
</evidence>
<dbReference type="RefSeq" id="WP_119814698.1">
    <property type="nucleotide sequence ID" value="NZ_CP025066.1"/>
</dbReference>
<dbReference type="EMBL" id="CP025066">
    <property type="protein sequence ID" value="AUX08201.1"/>
    <property type="molecule type" value="Genomic_DNA"/>
</dbReference>
<keyword evidence="2" id="KW-1185">Reference proteome</keyword>
<dbReference type="NCBIfam" id="TIGR03157">
    <property type="entry name" value="cas_Csc2"/>
    <property type="match status" value="1"/>
</dbReference>
<evidence type="ECO:0000313" key="1">
    <source>
        <dbReference type="EMBL" id="AUX08201.1"/>
    </source>
</evidence>
<dbReference type="OrthoDB" id="56442at2157"/>
<dbReference type="AlphaFoldDB" id="A0A343TGH9"/>
<name>A0A343TGH9_9EURY</name>
<protein>
    <submittedName>
        <fullName evidence="1">CRISPR-associated protein Csc2/Cas7</fullName>
    </submittedName>
</protein>
<dbReference type="Pfam" id="PF18320">
    <property type="entry name" value="Csc2"/>
    <property type="match status" value="1"/>
</dbReference>
<organism evidence="1 2">
    <name type="scientific">Halalkaliarchaeum desulfuricum</name>
    <dbReference type="NCBI Taxonomy" id="2055893"/>
    <lineage>
        <taxon>Archaea</taxon>
        <taxon>Methanobacteriati</taxon>
        <taxon>Methanobacteriota</taxon>
        <taxon>Stenosarchaea group</taxon>
        <taxon>Halobacteria</taxon>
        <taxon>Halobacteriales</taxon>
        <taxon>Haloferacaceae</taxon>
        <taxon>Halalkaliarchaeum</taxon>
    </lineage>
</organism>
<sequence length="331" mass="36404">MIDQNTYPELEPGTVSADEMTLRPRSNFVNILVLRELESHAIFTTNGEDADIATVALKSEDGPMDYAPGLMFMRKQTGSDRRFGKALQRDLDLFDEDEDECTMQVNEMCQDCVECILYGSAASSDEGSDVSITSRVMYDTAYSLRDASVVIDEKFQNAPGGDYAKSAEATIREPDFFEPGTMFPSVITLRDVTPAEVAFVLGITAKNKRYGAATSRLGRVNNRILGVYVGSEEGPANLELTRETIARHRADEETGYETTIDVVMAEALDPSRTADHVSSAFEDAIDAQGLDLQAVSEETVDDIVEIATGDDFADVLNEQRDHSRAFLDQAE</sequence>
<dbReference type="GeneID" id="37876888"/>
<dbReference type="KEGG" id="hdf:AArcSl_0551"/>
<proteinExistence type="predicted"/>
<reference evidence="2" key="1">
    <citation type="submission" date="2017-11" db="EMBL/GenBank/DDBJ databases">
        <title>Phenotypic and genomic properties of facultatively anaerobic sulfur-reducing natronoarchaea from hypersaline soda lakes.</title>
        <authorList>
            <person name="Sorokin D.Y."/>
            <person name="Kublanov I.V."/>
            <person name="Roman P."/>
            <person name="Sinninghe Damste J.S."/>
            <person name="Golyshin P.N."/>
            <person name="Rojo D."/>
            <person name="Ciordia S."/>
            <person name="Mena M.D.C."/>
            <person name="Ferrer M."/>
            <person name="Messina E."/>
            <person name="Smedile F."/>
            <person name="La Spada G."/>
            <person name="La Cono V."/>
            <person name="Yakimov M.M."/>
        </authorList>
    </citation>
    <scope>NUCLEOTIDE SEQUENCE [LARGE SCALE GENOMIC DNA]</scope>
    <source>
        <strain evidence="2">AArc-Sl</strain>
    </source>
</reference>
<gene>
    <name evidence="1" type="primary">csc2</name>
    <name evidence="1" type="ORF">AArcSl_0551</name>
</gene>
<dbReference type="Proteomes" id="UP000263012">
    <property type="component" value="Chromosome"/>
</dbReference>
<dbReference type="InterPro" id="IPR017574">
    <property type="entry name" value="CRISPR-assoc_prot_Cas7/Csc2"/>
</dbReference>